<dbReference type="PROSITE" id="PS00678">
    <property type="entry name" value="WD_REPEATS_1"/>
    <property type="match status" value="1"/>
</dbReference>
<evidence type="ECO:0000313" key="8">
    <source>
        <dbReference type="WBParaSite" id="BTMF_0001197301-mRNA-1"/>
    </source>
</evidence>
<evidence type="ECO:0000256" key="3">
    <source>
        <dbReference type="PROSITE-ProRule" id="PRU00221"/>
    </source>
</evidence>
<dbReference type="SUPFAM" id="SSF50978">
    <property type="entry name" value="WD40 repeat-like"/>
    <property type="match status" value="1"/>
</dbReference>
<protein>
    <submittedName>
        <fullName evidence="8">WD_REPEATS_REGION domain-containing protein</fullName>
    </submittedName>
</protein>
<keyword evidence="5" id="KW-0472">Membrane</keyword>
<accession>A0A0R3QW65</accession>
<feature type="compositionally biased region" description="Acidic residues" evidence="4">
    <location>
        <begin position="53"/>
        <end position="64"/>
    </location>
</feature>
<dbReference type="WBParaSite" id="BTMF_0001197301-mRNA-1">
    <property type="protein sequence ID" value="BTMF_0001197301-mRNA-1"/>
    <property type="gene ID" value="BTMF_0001197301"/>
</dbReference>
<keyword evidence="2" id="KW-0677">Repeat</keyword>
<evidence type="ECO:0000256" key="2">
    <source>
        <dbReference type="ARBA" id="ARBA00022737"/>
    </source>
</evidence>
<evidence type="ECO:0000256" key="5">
    <source>
        <dbReference type="SAM" id="Phobius"/>
    </source>
</evidence>
<dbReference type="PROSITE" id="PS50294">
    <property type="entry name" value="WD_REPEATS_REGION"/>
    <property type="match status" value="1"/>
</dbReference>
<keyword evidence="5" id="KW-0812">Transmembrane</keyword>
<feature type="compositionally biased region" description="Basic and acidic residues" evidence="4">
    <location>
        <begin position="43"/>
        <end position="52"/>
    </location>
</feature>
<dbReference type="InterPro" id="IPR019775">
    <property type="entry name" value="WD40_repeat_CS"/>
</dbReference>
<dbReference type="Gene3D" id="2.130.10.10">
    <property type="entry name" value="YVTN repeat-like/Quinoprotein amine dehydrogenase"/>
    <property type="match status" value="1"/>
</dbReference>
<dbReference type="GO" id="GO:0005783">
    <property type="term" value="C:endoplasmic reticulum"/>
    <property type="evidence" value="ECO:0007669"/>
    <property type="project" value="TreeGrafter"/>
</dbReference>
<evidence type="ECO:0000313" key="6">
    <source>
        <dbReference type="EMBL" id="VDO33941.1"/>
    </source>
</evidence>
<dbReference type="GO" id="GO:0030968">
    <property type="term" value="P:endoplasmic reticulum unfolded protein response"/>
    <property type="evidence" value="ECO:0007669"/>
    <property type="project" value="TreeGrafter"/>
</dbReference>
<dbReference type="Proteomes" id="UP000280834">
    <property type="component" value="Unassembled WGS sequence"/>
</dbReference>
<dbReference type="InterPro" id="IPR042410">
    <property type="entry name" value="WBSCR13"/>
</dbReference>
<dbReference type="InterPro" id="IPR001680">
    <property type="entry name" value="WD40_rpt"/>
</dbReference>
<keyword evidence="5" id="KW-1133">Transmembrane helix</keyword>
<feature type="repeat" description="WD" evidence="3">
    <location>
        <begin position="102"/>
        <end position="140"/>
    </location>
</feature>
<evidence type="ECO:0000256" key="4">
    <source>
        <dbReference type="SAM" id="MobiDB-lite"/>
    </source>
</evidence>
<organism evidence="8">
    <name type="scientific">Brugia timori</name>
    <dbReference type="NCBI Taxonomy" id="42155"/>
    <lineage>
        <taxon>Eukaryota</taxon>
        <taxon>Metazoa</taxon>
        <taxon>Ecdysozoa</taxon>
        <taxon>Nematoda</taxon>
        <taxon>Chromadorea</taxon>
        <taxon>Rhabditida</taxon>
        <taxon>Spirurina</taxon>
        <taxon>Spiruromorpha</taxon>
        <taxon>Filarioidea</taxon>
        <taxon>Onchocercidae</taxon>
        <taxon>Brugia</taxon>
    </lineage>
</organism>
<dbReference type="Pfam" id="PF00400">
    <property type="entry name" value="WD40"/>
    <property type="match status" value="1"/>
</dbReference>
<proteinExistence type="predicted"/>
<dbReference type="PANTHER" id="PTHR44321:SF1">
    <property type="entry name" value="TRANSDUCIN BETA-LIKE PROTEIN 2"/>
    <property type="match status" value="1"/>
</dbReference>
<reference evidence="8" key="1">
    <citation type="submission" date="2017-02" db="UniProtKB">
        <authorList>
            <consortium name="WormBaseParasite"/>
        </authorList>
    </citation>
    <scope>IDENTIFICATION</scope>
</reference>
<dbReference type="InterPro" id="IPR036322">
    <property type="entry name" value="WD40_repeat_dom_sf"/>
</dbReference>
<sequence>MTNTISTENDFEPAYIGYFFILFSGLTAFVIALFVWIRWDTDRKGRNGRQDSTDSEQNIEDENPNAENKINSFSKDAKKQGKWKFDKMRTPQFEHPWLLTTLKGHVKDVLDLDFSSNGRYVASVSSDRSLYLWNVKASII</sequence>
<keyword evidence="7" id="KW-1185">Reference proteome</keyword>
<feature type="transmembrane region" description="Helical" evidence="5">
    <location>
        <begin position="15"/>
        <end position="37"/>
    </location>
</feature>
<evidence type="ECO:0000256" key="1">
    <source>
        <dbReference type="ARBA" id="ARBA00022574"/>
    </source>
</evidence>
<dbReference type="EMBL" id="UZAG01017289">
    <property type="protein sequence ID" value="VDO33941.1"/>
    <property type="molecule type" value="Genomic_DNA"/>
</dbReference>
<feature type="compositionally biased region" description="Polar residues" evidence="4">
    <location>
        <begin position="65"/>
        <end position="74"/>
    </location>
</feature>
<dbReference type="PANTHER" id="PTHR44321">
    <property type="entry name" value="TRANSDUCIN BETA-LIKE PROTEIN 2"/>
    <property type="match status" value="1"/>
</dbReference>
<dbReference type="PROSITE" id="PS50082">
    <property type="entry name" value="WD_REPEATS_2"/>
    <property type="match status" value="1"/>
</dbReference>
<dbReference type="STRING" id="42155.A0A0R3QW65"/>
<feature type="region of interest" description="Disordered" evidence="4">
    <location>
        <begin position="43"/>
        <end position="82"/>
    </location>
</feature>
<dbReference type="SMART" id="SM00320">
    <property type="entry name" value="WD40"/>
    <property type="match status" value="1"/>
</dbReference>
<name>A0A0R3QW65_9BILA</name>
<dbReference type="InterPro" id="IPR015943">
    <property type="entry name" value="WD40/YVTN_repeat-like_dom_sf"/>
</dbReference>
<gene>
    <name evidence="6" type="ORF">BTMF_LOCUS10000</name>
</gene>
<evidence type="ECO:0000313" key="7">
    <source>
        <dbReference type="Proteomes" id="UP000280834"/>
    </source>
</evidence>
<reference evidence="6 7" key="2">
    <citation type="submission" date="2018-11" db="EMBL/GenBank/DDBJ databases">
        <authorList>
            <consortium name="Pathogen Informatics"/>
        </authorList>
    </citation>
    <scope>NUCLEOTIDE SEQUENCE [LARGE SCALE GENOMIC DNA]</scope>
</reference>
<keyword evidence="1 3" id="KW-0853">WD repeat</keyword>
<dbReference type="AlphaFoldDB" id="A0A0R3QW65"/>